<feature type="region of interest" description="Disordered" evidence="1">
    <location>
        <begin position="32"/>
        <end position="69"/>
    </location>
</feature>
<comment type="caution">
    <text evidence="2">The sequence shown here is derived from an EMBL/GenBank/DDBJ whole genome shotgun (WGS) entry which is preliminary data.</text>
</comment>
<accession>A0A8T0G5D6</accession>
<dbReference type="AlphaFoldDB" id="A0A8T0G5D6"/>
<dbReference type="PANTHER" id="PTHR35312:SF1">
    <property type="entry name" value="OS07G0641800 PROTEIN"/>
    <property type="match status" value="1"/>
</dbReference>
<evidence type="ECO:0000256" key="1">
    <source>
        <dbReference type="SAM" id="MobiDB-lite"/>
    </source>
</evidence>
<reference evidence="2" key="1">
    <citation type="submission" date="2020-06" db="EMBL/GenBank/DDBJ databases">
        <title>WGS assembly of Ceratodon purpureus strain R40.</title>
        <authorList>
            <person name="Carey S.B."/>
            <person name="Jenkins J."/>
            <person name="Shu S."/>
            <person name="Lovell J.T."/>
            <person name="Sreedasyam A."/>
            <person name="Maumus F."/>
            <person name="Tiley G.P."/>
            <person name="Fernandez-Pozo N."/>
            <person name="Barry K."/>
            <person name="Chen C."/>
            <person name="Wang M."/>
            <person name="Lipzen A."/>
            <person name="Daum C."/>
            <person name="Saski C.A."/>
            <person name="Payton A.C."/>
            <person name="Mcbreen J.C."/>
            <person name="Conrad R.E."/>
            <person name="Kollar L.M."/>
            <person name="Olsson S."/>
            <person name="Huttunen S."/>
            <person name="Landis J.B."/>
            <person name="Wickett N.J."/>
            <person name="Johnson M.G."/>
            <person name="Rensing S.A."/>
            <person name="Grimwood J."/>
            <person name="Schmutz J."/>
            <person name="Mcdaniel S.F."/>
        </authorList>
    </citation>
    <scope>NUCLEOTIDE SEQUENCE</scope>
    <source>
        <strain evidence="2">R40</strain>
    </source>
</reference>
<evidence type="ECO:0000313" key="2">
    <source>
        <dbReference type="EMBL" id="KAG0554111.1"/>
    </source>
</evidence>
<dbReference type="OrthoDB" id="1932122at2759"/>
<gene>
    <name evidence="2" type="ORF">KC19_12G063500</name>
</gene>
<feature type="compositionally biased region" description="Polar residues" evidence="1">
    <location>
        <begin position="37"/>
        <end position="56"/>
    </location>
</feature>
<sequence>MEEEQFQRLLELFPVVRTSSYCADEVNGMNRRVPSGLPSSTVQLQPVDTGSPSQEIDTGKGIQSPPTSVASLGDEANFWDLLKTAAEKQLSPENAQRFCDTFKARHNDLVNNTLSLDAIERIAKHWPLPTK</sequence>
<dbReference type="EMBL" id="CM026433">
    <property type="protein sequence ID" value="KAG0554111.1"/>
    <property type="molecule type" value="Genomic_DNA"/>
</dbReference>
<proteinExistence type="predicted"/>
<evidence type="ECO:0000313" key="3">
    <source>
        <dbReference type="Proteomes" id="UP000822688"/>
    </source>
</evidence>
<dbReference type="Proteomes" id="UP000822688">
    <property type="component" value="Chromosome 12"/>
</dbReference>
<organism evidence="2 3">
    <name type="scientific">Ceratodon purpureus</name>
    <name type="common">Fire moss</name>
    <name type="synonym">Dicranum purpureum</name>
    <dbReference type="NCBI Taxonomy" id="3225"/>
    <lineage>
        <taxon>Eukaryota</taxon>
        <taxon>Viridiplantae</taxon>
        <taxon>Streptophyta</taxon>
        <taxon>Embryophyta</taxon>
        <taxon>Bryophyta</taxon>
        <taxon>Bryophytina</taxon>
        <taxon>Bryopsida</taxon>
        <taxon>Dicranidae</taxon>
        <taxon>Pseudoditrichales</taxon>
        <taxon>Ditrichaceae</taxon>
        <taxon>Ceratodon</taxon>
    </lineage>
</organism>
<protein>
    <submittedName>
        <fullName evidence="2">Uncharacterized protein</fullName>
    </submittedName>
</protein>
<dbReference type="PANTHER" id="PTHR35312">
    <property type="entry name" value="OS07G0641800 PROTEIN"/>
    <property type="match status" value="1"/>
</dbReference>
<name>A0A8T0G5D6_CERPU</name>
<keyword evidence="3" id="KW-1185">Reference proteome</keyword>